<evidence type="ECO:0000313" key="2">
    <source>
        <dbReference type="EMBL" id="KAK3319676.1"/>
    </source>
</evidence>
<keyword evidence="3" id="KW-1185">Reference proteome</keyword>
<comment type="caution">
    <text evidence="2">The sequence shown here is derived from an EMBL/GenBank/DDBJ whole genome shotgun (WGS) entry which is preliminary data.</text>
</comment>
<protein>
    <submittedName>
        <fullName evidence="2">Uncharacterized protein</fullName>
    </submittedName>
</protein>
<evidence type="ECO:0000256" key="1">
    <source>
        <dbReference type="SAM" id="MobiDB-lite"/>
    </source>
</evidence>
<organism evidence="2 3">
    <name type="scientific">Cercophora scortea</name>
    <dbReference type="NCBI Taxonomy" id="314031"/>
    <lineage>
        <taxon>Eukaryota</taxon>
        <taxon>Fungi</taxon>
        <taxon>Dikarya</taxon>
        <taxon>Ascomycota</taxon>
        <taxon>Pezizomycotina</taxon>
        <taxon>Sordariomycetes</taxon>
        <taxon>Sordariomycetidae</taxon>
        <taxon>Sordariales</taxon>
        <taxon>Lasiosphaeriaceae</taxon>
        <taxon>Cercophora</taxon>
    </lineage>
</organism>
<sequence length="135" mass="15509">MLVKGAMVDRWLLWAAANAARTSPTPCKPRLLCQNPRSVLSSWLLHVRHPSPEPRAREIKESYESAIDAVSFHRDFYGHQNGPTCGTKRSRLKPRPGLRRSLLFCRRPFQSHNPAQQLDPTASSKHQRRCSSWRL</sequence>
<reference evidence="2" key="2">
    <citation type="submission" date="2023-06" db="EMBL/GenBank/DDBJ databases">
        <authorList>
            <consortium name="Lawrence Berkeley National Laboratory"/>
            <person name="Haridas S."/>
            <person name="Hensen N."/>
            <person name="Bonometti L."/>
            <person name="Westerberg I."/>
            <person name="Brannstrom I.O."/>
            <person name="Guillou S."/>
            <person name="Cros-Aarteil S."/>
            <person name="Calhoun S."/>
            <person name="Kuo A."/>
            <person name="Mondo S."/>
            <person name="Pangilinan J."/>
            <person name="Riley R."/>
            <person name="Labutti K."/>
            <person name="Andreopoulos B."/>
            <person name="Lipzen A."/>
            <person name="Chen C."/>
            <person name="Yanf M."/>
            <person name="Daum C."/>
            <person name="Ng V."/>
            <person name="Clum A."/>
            <person name="Steindorff A."/>
            <person name="Ohm R."/>
            <person name="Martin F."/>
            <person name="Silar P."/>
            <person name="Natvig D."/>
            <person name="Lalanne C."/>
            <person name="Gautier V."/>
            <person name="Ament-Velasquez S.L."/>
            <person name="Kruys A."/>
            <person name="Hutchinson M.I."/>
            <person name="Powell A.J."/>
            <person name="Barry K."/>
            <person name="Miller A.N."/>
            <person name="Grigoriev I.V."/>
            <person name="Debuchy R."/>
            <person name="Gladieux P."/>
            <person name="Thoren M.H."/>
            <person name="Johannesson H."/>
        </authorList>
    </citation>
    <scope>NUCLEOTIDE SEQUENCE</scope>
    <source>
        <strain evidence="2">SMH4131-1</strain>
    </source>
</reference>
<feature type="compositionally biased region" description="Basic residues" evidence="1">
    <location>
        <begin position="125"/>
        <end position="135"/>
    </location>
</feature>
<feature type="compositionally biased region" description="Polar residues" evidence="1">
    <location>
        <begin position="112"/>
        <end position="124"/>
    </location>
</feature>
<dbReference type="AlphaFoldDB" id="A0AAE0I710"/>
<accession>A0AAE0I710</accession>
<feature type="region of interest" description="Disordered" evidence="1">
    <location>
        <begin position="112"/>
        <end position="135"/>
    </location>
</feature>
<name>A0AAE0I710_9PEZI</name>
<reference evidence="2" key="1">
    <citation type="journal article" date="2023" name="Mol. Phylogenet. Evol.">
        <title>Genome-scale phylogeny and comparative genomics of the fungal order Sordariales.</title>
        <authorList>
            <person name="Hensen N."/>
            <person name="Bonometti L."/>
            <person name="Westerberg I."/>
            <person name="Brannstrom I.O."/>
            <person name="Guillou S."/>
            <person name="Cros-Aarteil S."/>
            <person name="Calhoun S."/>
            <person name="Haridas S."/>
            <person name="Kuo A."/>
            <person name="Mondo S."/>
            <person name="Pangilinan J."/>
            <person name="Riley R."/>
            <person name="LaButti K."/>
            <person name="Andreopoulos B."/>
            <person name="Lipzen A."/>
            <person name="Chen C."/>
            <person name="Yan M."/>
            <person name="Daum C."/>
            <person name="Ng V."/>
            <person name="Clum A."/>
            <person name="Steindorff A."/>
            <person name="Ohm R.A."/>
            <person name="Martin F."/>
            <person name="Silar P."/>
            <person name="Natvig D.O."/>
            <person name="Lalanne C."/>
            <person name="Gautier V."/>
            <person name="Ament-Velasquez S.L."/>
            <person name="Kruys A."/>
            <person name="Hutchinson M.I."/>
            <person name="Powell A.J."/>
            <person name="Barry K."/>
            <person name="Miller A.N."/>
            <person name="Grigoriev I.V."/>
            <person name="Debuchy R."/>
            <person name="Gladieux P."/>
            <person name="Hiltunen Thoren M."/>
            <person name="Johannesson H."/>
        </authorList>
    </citation>
    <scope>NUCLEOTIDE SEQUENCE</scope>
    <source>
        <strain evidence="2">SMH4131-1</strain>
    </source>
</reference>
<gene>
    <name evidence="2" type="ORF">B0T19DRAFT_270363</name>
</gene>
<proteinExistence type="predicted"/>
<dbReference type="EMBL" id="JAUEPO010000006">
    <property type="protein sequence ID" value="KAK3319676.1"/>
    <property type="molecule type" value="Genomic_DNA"/>
</dbReference>
<evidence type="ECO:0000313" key="3">
    <source>
        <dbReference type="Proteomes" id="UP001286456"/>
    </source>
</evidence>
<dbReference type="Proteomes" id="UP001286456">
    <property type="component" value="Unassembled WGS sequence"/>
</dbReference>